<sequence>MPTLKSVPDSMLVEAGDIPELFRPLMVEKISVRTVEAGHPISAIGDAYDRILCLLSGRAKVVEGYRAAQEVIVESLEPGDVFGDLAFLTGRRWPVDASLVATSQSRVLEISMDGFQRVLRENSEFTVALLKSLGKKTVRVDRSEFSSPAHAKDSGAAAVCAYPSHPGLDSDLQSRFQSLAFSNESVLIIGENGVGKDILAYAVFEAADRHDDVLVPLNAGKMGTESFFCQTSSEVADQELTHTEEQIRTLFGYESRTADGSSRILPGYLDLAQRGTLFIRGAHLLTAVTQQKLLDAWRTGSYCPPGSRRHLEIDFRLICTTELDPSLLHPDRHPLLCELRETILMVPPLRQRRDLIPSLATHYLGHYAQEMKRQPPELDELTTKALKDYSWPGNDLELANAMRRAVLVSPGDTVRRQDLTFDARGTDGDLRFDLLRLRPVRQAMFSPLFPAVLQSAFMPIFLGIVLLLFFGPPDPSRNLAAVIMWSLAWPGVIVGAFLGARISCSICAIGALSKLAKRIVALELPFPEALRMRSDFLIAVGILFVIWIECVSDIRSSPFNLGLLLLTMFLIAFVLNTLFARQTWCRYLCPLGGMTGLFARTSVLELRADRNVCLSRCSSHECYYGTSKAEACAFGQVVATLHSNQFCKICGNCVKNCPYDAVRLNLRIPANELGEVRHVRTGTGFLVLSLNGALLSDILTRVSWYDRLVTWLPGPGALKFTVLYAGLILIVNLIAIAAAILSHRAFRERLFENYSRFALSLLPLTCMGFLALHTYYVFTLGPQMLALLGQYFGIEGLGGPASVMPKASIRVVQEVLMACGLAWTLIIMYRLGHSTPRGKYRRRWGVLPHALVAAALALGLAAAMRWAFPV</sequence>
<dbReference type="AlphaFoldDB" id="A0A9D6V372"/>
<evidence type="ECO:0000313" key="13">
    <source>
        <dbReference type="EMBL" id="MBI5250684.1"/>
    </source>
</evidence>
<dbReference type="InterPro" id="IPR000595">
    <property type="entry name" value="cNMP-bd_dom"/>
</dbReference>
<comment type="caution">
    <text evidence="13">The sequence shown here is derived from an EMBL/GenBank/DDBJ whole genome shotgun (WGS) entry which is preliminary data.</text>
</comment>
<dbReference type="Pfam" id="PF12801">
    <property type="entry name" value="Fer4_5"/>
    <property type="match status" value="2"/>
</dbReference>
<feature type="transmembrane region" description="Helical" evidence="9">
    <location>
        <begin position="758"/>
        <end position="778"/>
    </location>
</feature>
<keyword evidence="2" id="KW-1003">Cell membrane</keyword>
<evidence type="ECO:0000256" key="2">
    <source>
        <dbReference type="ARBA" id="ARBA00022475"/>
    </source>
</evidence>
<dbReference type="GO" id="GO:0006355">
    <property type="term" value="P:regulation of DNA-templated transcription"/>
    <property type="evidence" value="ECO:0007669"/>
    <property type="project" value="InterPro"/>
</dbReference>
<dbReference type="Pfam" id="PF25601">
    <property type="entry name" value="AAA_lid_14"/>
    <property type="match status" value="1"/>
</dbReference>
<gene>
    <name evidence="13" type="ORF">HY912_14435</name>
</gene>
<feature type="domain" description="Sigma-54 factor interaction" evidence="11">
    <location>
        <begin position="177"/>
        <end position="407"/>
    </location>
</feature>
<keyword evidence="5" id="KW-0067">ATP-binding</keyword>
<dbReference type="InterPro" id="IPR002078">
    <property type="entry name" value="Sigma_54_int"/>
</dbReference>
<evidence type="ECO:0000256" key="8">
    <source>
        <dbReference type="ARBA" id="ARBA00023136"/>
    </source>
</evidence>
<evidence type="ECO:0000256" key="7">
    <source>
        <dbReference type="ARBA" id="ARBA00023014"/>
    </source>
</evidence>
<dbReference type="InterPro" id="IPR018490">
    <property type="entry name" value="cNMP-bd_dom_sf"/>
</dbReference>
<dbReference type="InterPro" id="IPR058031">
    <property type="entry name" value="AAA_lid_NorR"/>
</dbReference>
<dbReference type="PROSITE" id="PS50045">
    <property type="entry name" value="SIGMA54_INTERACT_4"/>
    <property type="match status" value="1"/>
</dbReference>
<feature type="transmembrane region" description="Helical" evidence="9">
    <location>
        <begin position="448"/>
        <end position="470"/>
    </location>
</feature>
<dbReference type="GO" id="GO:0005524">
    <property type="term" value="F:ATP binding"/>
    <property type="evidence" value="ECO:0007669"/>
    <property type="project" value="InterPro"/>
</dbReference>
<feature type="transmembrane region" description="Helical" evidence="9">
    <location>
        <begin position="815"/>
        <end position="832"/>
    </location>
</feature>
<evidence type="ECO:0000256" key="4">
    <source>
        <dbReference type="ARBA" id="ARBA00022741"/>
    </source>
</evidence>
<dbReference type="Proteomes" id="UP000807825">
    <property type="component" value="Unassembled WGS sequence"/>
</dbReference>
<dbReference type="Gene3D" id="1.10.8.60">
    <property type="match status" value="1"/>
</dbReference>
<dbReference type="PANTHER" id="PTHR30224">
    <property type="entry name" value="ELECTRON TRANSPORT PROTEIN"/>
    <property type="match status" value="1"/>
</dbReference>
<name>A0A9D6V372_9BACT</name>
<dbReference type="GO" id="GO:0051536">
    <property type="term" value="F:iron-sulfur cluster binding"/>
    <property type="evidence" value="ECO:0007669"/>
    <property type="project" value="UniProtKB-KW"/>
</dbReference>
<keyword evidence="9" id="KW-0812">Transmembrane</keyword>
<organism evidence="13 14">
    <name type="scientific">Desulfomonile tiedjei</name>
    <dbReference type="NCBI Taxonomy" id="2358"/>
    <lineage>
        <taxon>Bacteria</taxon>
        <taxon>Pseudomonadati</taxon>
        <taxon>Thermodesulfobacteriota</taxon>
        <taxon>Desulfomonilia</taxon>
        <taxon>Desulfomonilales</taxon>
        <taxon>Desulfomonilaceae</taxon>
        <taxon>Desulfomonile</taxon>
    </lineage>
</organism>
<evidence type="ECO:0000256" key="6">
    <source>
        <dbReference type="ARBA" id="ARBA00023004"/>
    </source>
</evidence>
<dbReference type="GO" id="GO:0046872">
    <property type="term" value="F:metal ion binding"/>
    <property type="evidence" value="ECO:0007669"/>
    <property type="project" value="UniProtKB-KW"/>
</dbReference>
<evidence type="ECO:0000259" key="10">
    <source>
        <dbReference type="PROSITE" id="PS50042"/>
    </source>
</evidence>
<dbReference type="InterPro" id="IPR014710">
    <property type="entry name" value="RmlC-like_jellyroll"/>
</dbReference>
<evidence type="ECO:0000259" key="11">
    <source>
        <dbReference type="PROSITE" id="PS50045"/>
    </source>
</evidence>
<feature type="domain" description="Cyclic nucleotide-binding" evidence="10">
    <location>
        <begin position="26"/>
        <end position="136"/>
    </location>
</feature>
<dbReference type="InterPro" id="IPR017896">
    <property type="entry name" value="4Fe4S_Fe-S-bd"/>
</dbReference>
<dbReference type="PROSITE" id="PS51379">
    <property type="entry name" value="4FE4S_FER_2"/>
    <property type="match status" value="1"/>
</dbReference>
<dbReference type="PROSITE" id="PS00198">
    <property type="entry name" value="4FE4S_FER_1"/>
    <property type="match status" value="1"/>
</dbReference>
<feature type="transmembrane region" description="Helical" evidence="9">
    <location>
        <begin position="561"/>
        <end position="579"/>
    </location>
</feature>
<keyword evidence="4" id="KW-0547">Nucleotide-binding</keyword>
<keyword evidence="6" id="KW-0408">Iron</keyword>
<feature type="transmembrane region" description="Helical" evidence="9">
    <location>
        <begin position="685"/>
        <end position="704"/>
    </location>
</feature>
<dbReference type="CDD" id="cd00038">
    <property type="entry name" value="CAP_ED"/>
    <property type="match status" value="1"/>
</dbReference>
<feature type="domain" description="4Fe-4S ferredoxin-type" evidence="12">
    <location>
        <begin position="637"/>
        <end position="667"/>
    </location>
</feature>
<keyword evidence="9" id="KW-1133">Transmembrane helix</keyword>
<protein>
    <submittedName>
        <fullName evidence="13">Sigma 54-interacting transcriptional regulator</fullName>
    </submittedName>
</protein>
<accession>A0A9D6V372</accession>
<dbReference type="Gene3D" id="2.60.120.10">
    <property type="entry name" value="Jelly Rolls"/>
    <property type="match status" value="1"/>
</dbReference>
<dbReference type="EMBL" id="JACRDE010000377">
    <property type="protein sequence ID" value="MBI5250684.1"/>
    <property type="molecule type" value="Genomic_DNA"/>
</dbReference>
<evidence type="ECO:0000256" key="3">
    <source>
        <dbReference type="ARBA" id="ARBA00022723"/>
    </source>
</evidence>
<keyword evidence="7" id="KW-0411">Iron-sulfur</keyword>
<feature type="transmembrane region" description="Helical" evidence="9">
    <location>
        <begin position="844"/>
        <end position="868"/>
    </location>
</feature>
<keyword evidence="3" id="KW-0479">Metal-binding</keyword>
<comment type="subcellular location">
    <subcellularLocation>
        <location evidence="1">Cell membrane</location>
    </subcellularLocation>
</comment>
<dbReference type="SUPFAM" id="SSF51206">
    <property type="entry name" value="cAMP-binding domain-like"/>
    <property type="match status" value="1"/>
</dbReference>
<evidence type="ECO:0000313" key="14">
    <source>
        <dbReference type="Proteomes" id="UP000807825"/>
    </source>
</evidence>
<feature type="transmembrane region" description="Helical" evidence="9">
    <location>
        <begin position="482"/>
        <end position="515"/>
    </location>
</feature>
<feature type="transmembrane region" description="Helical" evidence="9">
    <location>
        <begin position="724"/>
        <end position="746"/>
    </location>
</feature>
<dbReference type="SMART" id="SM00100">
    <property type="entry name" value="cNMP"/>
    <property type="match status" value="1"/>
</dbReference>
<dbReference type="Pfam" id="PF00027">
    <property type="entry name" value="cNMP_binding"/>
    <property type="match status" value="1"/>
</dbReference>
<dbReference type="InterPro" id="IPR052378">
    <property type="entry name" value="NosR_regulator"/>
</dbReference>
<dbReference type="SUPFAM" id="SSF52540">
    <property type="entry name" value="P-loop containing nucleoside triphosphate hydrolases"/>
    <property type="match status" value="1"/>
</dbReference>
<dbReference type="GO" id="GO:0005886">
    <property type="term" value="C:plasma membrane"/>
    <property type="evidence" value="ECO:0007669"/>
    <property type="project" value="UniProtKB-SubCell"/>
</dbReference>
<proteinExistence type="predicted"/>
<dbReference type="PANTHER" id="PTHR30224:SF4">
    <property type="entry name" value="ELECTRON TRANSPORT PROTEIN YCCM-RELATED"/>
    <property type="match status" value="1"/>
</dbReference>
<evidence type="ECO:0000256" key="9">
    <source>
        <dbReference type="SAM" id="Phobius"/>
    </source>
</evidence>
<reference evidence="13" key="1">
    <citation type="submission" date="2020-07" db="EMBL/GenBank/DDBJ databases">
        <title>Huge and variable diversity of episymbiotic CPR bacteria and DPANN archaea in groundwater ecosystems.</title>
        <authorList>
            <person name="He C.Y."/>
            <person name="Keren R."/>
            <person name="Whittaker M."/>
            <person name="Farag I.F."/>
            <person name="Doudna J."/>
            <person name="Cate J.H.D."/>
            <person name="Banfield J.F."/>
        </authorList>
    </citation>
    <scope>NUCLEOTIDE SEQUENCE</scope>
    <source>
        <strain evidence="13">NC_groundwater_1664_Pr3_B-0.1um_52_9</strain>
    </source>
</reference>
<evidence type="ECO:0000256" key="1">
    <source>
        <dbReference type="ARBA" id="ARBA00004236"/>
    </source>
</evidence>
<dbReference type="SUPFAM" id="SSF54862">
    <property type="entry name" value="4Fe-4S ferredoxins"/>
    <property type="match status" value="1"/>
</dbReference>
<dbReference type="Gene3D" id="3.40.50.300">
    <property type="entry name" value="P-loop containing nucleotide triphosphate hydrolases"/>
    <property type="match status" value="1"/>
</dbReference>
<dbReference type="Pfam" id="PF00158">
    <property type="entry name" value="Sigma54_activat"/>
    <property type="match status" value="1"/>
</dbReference>
<dbReference type="InterPro" id="IPR027417">
    <property type="entry name" value="P-loop_NTPase"/>
</dbReference>
<evidence type="ECO:0000256" key="5">
    <source>
        <dbReference type="ARBA" id="ARBA00022840"/>
    </source>
</evidence>
<keyword evidence="8 9" id="KW-0472">Membrane</keyword>
<dbReference type="InterPro" id="IPR017900">
    <property type="entry name" value="4Fe4S_Fe_S_CS"/>
</dbReference>
<dbReference type="PROSITE" id="PS50042">
    <property type="entry name" value="CNMP_BINDING_3"/>
    <property type="match status" value="1"/>
</dbReference>
<evidence type="ECO:0000259" key="12">
    <source>
        <dbReference type="PROSITE" id="PS51379"/>
    </source>
</evidence>